<keyword evidence="1 5" id="KW-0678">Repressor</keyword>
<dbReference type="InterPro" id="IPR036388">
    <property type="entry name" value="WH-like_DNA-bd_sf"/>
</dbReference>
<dbReference type="GeneID" id="61101888"/>
<dbReference type="Gene3D" id="3.30.450.40">
    <property type="match status" value="1"/>
</dbReference>
<keyword evidence="4 5" id="KW-0804">Transcription</keyword>
<proteinExistence type="inferred from homology"/>
<keyword evidence="3 5" id="KW-0346">Stress response</keyword>
<accession>A0A5A5TXC4</accession>
<reference evidence="8 9" key="1">
    <citation type="submission" date="2019-04" db="EMBL/GenBank/DDBJ databases">
        <title>A pseudo-fructophilic Leuconostoc citreum strain F192-5 isolated from peel of satsuma mandarin: the first report for isolation and characterization of strain-dependent fructophilic-like characteristics.</title>
        <authorList>
            <person name="Maeno S."/>
            <person name="Tanizawa Y."/>
            <person name="Kajikawa A."/>
            <person name="Kanesaki Y."/>
            <person name="Kubota E."/>
            <person name="Arita M."/>
            <person name="Leon D."/>
            <person name="Endo A."/>
        </authorList>
    </citation>
    <scope>NUCLEOTIDE SEQUENCE [LARGE SCALE GENOMIC DNA]</scope>
    <source>
        <strain evidence="8 9">F192-5</strain>
    </source>
</reference>
<dbReference type="Pfam" id="PF01628">
    <property type="entry name" value="HrcA"/>
    <property type="match status" value="1"/>
</dbReference>
<dbReference type="PANTHER" id="PTHR34824">
    <property type="entry name" value="HEAT-INDUCIBLE TRANSCRIPTION REPRESSOR HRCA"/>
    <property type="match status" value="1"/>
</dbReference>
<dbReference type="InterPro" id="IPR002571">
    <property type="entry name" value="HrcA"/>
</dbReference>
<dbReference type="AlphaFoldDB" id="A0A5A5TXC4"/>
<evidence type="ECO:0000313" key="9">
    <source>
        <dbReference type="Proteomes" id="UP000323274"/>
    </source>
</evidence>
<dbReference type="Pfam" id="PF03444">
    <property type="entry name" value="WHD_HrcA"/>
    <property type="match status" value="1"/>
</dbReference>
<dbReference type="InterPro" id="IPR021153">
    <property type="entry name" value="HrcA_C"/>
</dbReference>
<protein>
    <recommendedName>
        <fullName evidence="5">Heat-inducible transcription repressor HrcA</fullName>
    </recommendedName>
</protein>
<gene>
    <name evidence="5 8" type="primary">hrcA</name>
    <name evidence="8" type="ORF">LCIT_04130</name>
</gene>
<dbReference type="SUPFAM" id="SSF46785">
    <property type="entry name" value="Winged helix' DNA-binding domain"/>
    <property type="match status" value="1"/>
</dbReference>
<dbReference type="NCBIfam" id="TIGR00331">
    <property type="entry name" value="hrcA"/>
    <property type="match status" value="1"/>
</dbReference>
<evidence type="ECO:0000256" key="1">
    <source>
        <dbReference type="ARBA" id="ARBA00022491"/>
    </source>
</evidence>
<dbReference type="Proteomes" id="UP000323274">
    <property type="component" value="Unassembled WGS sequence"/>
</dbReference>
<feature type="domain" description="Heat-inducible transcription repressor HrcA C-terminal" evidence="6">
    <location>
        <begin position="104"/>
        <end position="324"/>
    </location>
</feature>
<dbReference type="InterPro" id="IPR029016">
    <property type="entry name" value="GAF-like_dom_sf"/>
</dbReference>
<dbReference type="PIRSF" id="PIRSF005485">
    <property type="entry name" value="HrcA"/>
    <property type="match status" value="1"/>
</dbReference>
<dbReference type="InterPro" id="IPR023120">
    <property type="entry name" value="WHTH_transcript_rep_HrcA_IDD"/>
</dbReference>
<dbReference type="GO" id="GO:0045892">
    <property type="term" value="P:negative regulation of DNA-templated transcription"/>
    <property type="evidence" value="ECO:0007669"/>
    <property type="project" value="UniProtKB-UniRule"/>
</dbReference>
<evidence type="ECO:0000313" key="8">
    <source>
        <dbReference type="EMBL" id="GDZ83171.1"/>
    </source>
</evidence>
<dbReference type="GO" id="GO:0003677">
    <property type="term" value="F:DNA binding"/>
    <property type="evidence" value="ECO:0007669"/>
    <property type="project" value="InterPro"/>
</dbReference>
<evidence type="ECO:0000256" key="2">
    <source>
        <dbReference type="ARBA" id="ARBA00023015"/>
    </source>
</evidence>
<dbReference type="EMBL" id="BJJW01000002">
    <property type="protein sequence ID" value="GDZ83171.1"/>
    <property type="molecule type" value="Genomic_DNA"/>
</dbReference>
<keyword evidence="2 5" id="KW-0805">Transcription regulation</keyword>
<dbReference type="SUPFAM" id="SSF55781">
    <property type="entry name" value="GAF domain-like"/>
    <property type="match status" value="1"/>
</dbReference>
<evidence type="ECO:0000256" key="5">
    <source>
        <dbReference type="HAMAP-Rule" id="MF_00081"/>
    </source>
</evidence>
<dbReference type="RefSeq" id="WP_004900905.1">
    <property type="nucleotide sequence ID" value="NZ_BJJW01000002.1"/>
</dbReference>
<dbReference type="SMR" id="A0A5A5TXC4"/>
<evidence type="ECO:0000256" key="4">
    <source>
        <dbReference type="ARBA" id="ARBA00023163"/>
    </source>
</evidence>
<organism evidence="8 9">
    <name type="scientific">Leuconostoc citreum</name>
    <dbReference type="NCBI Taxonomy" id="33964"/>
    <lineage>
        <taxon>Bacteria</taxon>
        <taxon>Bacillati</taxon>
        <taxon>Bacillota</taxon>
        <taxon>Bacilli</taxon>
        <taxon>Lactobacillales</taxon>
        <taxon>Lactobacillaceae</taxon>
        <taxon>Leuconostoc</taxon>
    </lineage>
</organism>
<feature type="domain" description="Winged helix-turn-helix transcription repressor HrcA DNA-binding" evidence="7">
    <location>
        <begin position="1"/>
        <end position="58"/>
    </location>
</feature>
<dbReference type="HAMAP" id="MF_00081">
    <property type="entry name" value="HrcA"/>
    <property type="match status" value="1"/>
</dbReference>
<dbReference type="InterPro" id="IPR005104">
    <property type="entry name" value="WHTH_HrcA_DNA-bd"/>
</dbReference>
<sequence length="342" mass="38166">MLTDRQKLILSAIIYEYTQTARAVGSKSLQEQLNIKVSSATIRNEMAALESASLIKKLHTSAGRVPSRAGYRYYLDHLMANHSVTEHDVNMVIQSFRGNFHEIDDLLDESARTLSEFTGATAIILKPQRHDIKVSGFRLVPLENQQLIAVLVTSDGKVTSQTFKLPRELAISSLDSMVKYINDQMTGRPVLEVLQMMQSDELPTQMSRVIKTPGAFLQLFGDVLSRSVGDQVHIGGRLNVLNFDESLNNKADLKRLLEFLESAKDIRNVAQTLGSHTVVKISQEIHEPLLKSFSLITRGFTIPNQGDGVIALLGPIRMPYARNILLIDAYGEALTQKMIEYT</sequence>
<dbReference type="PANTHER" id="PTHR34824:SF1">
    <property type="entry name" value="HEAT-INDUCIBLE TRANSCRIPTION REPRESSOR HRCA"/>
    <property type="match status" value="1"/>
</dbReference>
<evidence type="ECO:0000259" key="7">
    <source>
        <dbReference type="Pfam" id="PF03444"/>
    </source>
</evidence>
<comment type="function">
    <text evidence="5">Negative regulator of class I heat shock genes (grpE-dnaK-dnaJ and groELS operons). Prevents heat-shock induction of these operons.</text>
</comment>
<dbReference type="Gene3D" id="1.10.10.10">
    <property type="entry name" value="Winged helix-like DNA-binding domain superfamily/Winged helix DNA-binding domain"/>
    <property type="match status" value="1"/>
</dbReference>
<dbReference type="OMA" id="GPKRMDY"/>
<evidence type="ECO:0000259" key="6">
    <source>
        <dbReference type="Pfam" id="PF01628"/>
    </source>
</evidence>
<comment type="caution">
    <text evidence="8">The sequence shown here is derived from an EMBL/GenBank/DDBJ whole genome shotgun (WGS) entry which is preliminary data.</text>
</comment>
<dbReference type="InterPro" id="IPR036390">
    <property type="entry name" value="WH_DNA-bd_sf"/>
</dbReference>
<dbReference type="Gene3D" id="3.30.390.60">
    <property type="entry name" value="Heat-inducible transcription repressor hrca homolog, domain 3"/>
    <property type="match status" value="1"/>
</dbReference>
<name>A0A5A5TXC4_LEUCI</name>
<comment type="similarity">
    <text evidence="5">Belongs to the HrcA family.</text>
</comment>
<evidence type="ECO:0000256" key="3">
    <source>
        <dbReference type="ARBA" id="ARBA00023016"/>
    </source>
</evidence>